<evidence type="ECO:0000256" key="1">
    <source>
        <dbReference type="SAM" id="Coils"/>
    </source>
</evidence>
<evidence type="ECO:0000313" key="2">
    <source>
        <dbReference type="EMBL" id="EDO26662.1"/>
    </source>
</evidence>
<dbReference type="Proteomes" id="UP000001593">
    <property type="component" value="Unassembled WGS sequence"/>
</dbReference>
<dbReference type="STRING" id="45351.A7TBE5"/>
<name>A7TBE5_NEMVE</name>
<keyword evidence="3" id="KW-1185">Reference proteome</keyword>
<accession>A7TBE5</accession>
<dbReference type="PANTHER" id="PTHR37476">
    <property type="entry name" value="COILED-COIL DOMAIN-CONTAINING PROTEIN 171"/>
    <property type="match status" value="1"/>
</dbReference>
<sequence>MEYAILDTSFSPSSPSSVSSLITAARSSYSKLVSRLQTEFTATQNEEDLWRDGYASYRGDLMFILGQGLHRLLTQIGKATQYASSQGLSEAKMELRRQEHALRQMTKQMNQLEADKRSLMDRVSCADKTMTSTAR</sequence>
<evidence type="ECO:0000313" key="3">
    <source>
        <dbReference type="Proteomes" id="UP000001593"/>
    </source>
</evidence>
<organism evidence="2 3">
    <name type="scientific">Nematostella vectensis</name>
    <name type="common">Starlet sea anemone</name>
    <dbReference type="NCBI Taxonomy" id="45351"/>
    <lineage>
        <taxon>Eukaryota</taxon>
        <taxon>Metazoa</taxon>
        <taxon>Cnidaria</taxon>
        <taxon>Anthozoa</taxon>
        <taxon>Hexacorallia</taxon>
        <taxon>Actiniaria</taxon>
        <taxon>Edwardsiidae</taxon>
        <taxon>Nematostella</taxon>
    </lineage>
</organism>
<dbReference type="HOGENOM" id="CLU_1888235_0_0_1"/>
<dbReference type="AlphaFoldDB" id="A7TBE5"/>
<proteinExistence type="predicted"/>
<reference evidence="2 3" key="1">
    <citation type="journal article" date="2007" name="Science">
        <title>Sea anemone genome reveals ancestral eumetazoan gene repertoire and genomic organization.</title>
        <authorList>
            <person name="Putnam N.H."/>
            <person name="Srivastava M."/>
            <person name="Hellsten U."/>
            <person name="Dirks B."/>
            <person name="Chapman J."/>
            <person name="Salamov A."/>
            <person name="Terry A."/>
            <person name="Shapiro H."/>
            <person name="Lindquist E."/>
            <person name="Kapitonov V.V."/>
            <person name="Jurka J."/>
            <person name="Genikhovich G."/>
            <person name="Grigoriev I.V."/>
            <person name="Lucas S.M."/>
            <person name="Steele R.E."/>
            <person name="Finnerty J.R."/>
            <person name="Technau U."/>
            <person name="Martindale M.Q."/>
            <person name="Rokhsar D.S."/>
        </authorList>
    </citation>
    <scope>NUCLEOTIDE SEQUENCE [LARGE SCALE GENOMIC DNA]</scope>
    <source>
        <strain evidence="3">CH2 X CH6</strain>
    </source>
</reference>
<dbReference type="PANTHER" id="PTHR37476:SF1">
    <property type="entry name" value="COILED-COIL DOMAIN-CONTAINING PROTEIN 171"/>
    <property type="match status" value="1"/>
</dbReference>
<feature type="coiled-coil region" evidence="1">
    <location>
        <begin position="88"/>
        <end position="129"/>
    </location>
</feature>
<dbReference type="InParanoid" id="A7TBE5"/>
<gene>
    <name evidence="2" type="ORF">NEMVEDRAFT_v1g224838</name>
</gene>
<keyword evidence="1" id="KW-0175">Coiled coil</keyword>
<dbReference type="EMBL" id="DS475150">
    <property type="protein sequence ID" value="EDO26662.1"/>
    <property type="molecule type" value="Genomic_DNA"/>
</dbReference>
<protein>
    <submittedName>
        <fullName evidence="2">Uncharacterized protein</fullName>
    </submittedName>
</protein>